<dbReference type="InterPro" id="IPR001810">
    <property type="entry name" value="F-box_dom"/>
</dbReference>
<dbReference type="AlphaFoldDB" id="A0A0C3PQU1"/>
<organism evidence="2 3">
    <name type="scientific">Pisolithus tinctorius Marx 270</name>
    <dbReference type="NCBI Taxonomy" id="870435"/>
    <lineage>
        <taxon>Eukaryota</taxon>
        <taxon>Fungi</taxon>
        <taxon>Dikarya</taxon>
        <taxon>Basidiomycota</taxon>
        <taxon>Agaricomycotina</taxon>
        <taxon>Agaricomycetes</taxon>
        <taxon>Agaricomycetidae</taxon>
        <taxon>Boletales</taxon>
        <taxon>Sclerodermatineae</taxon>
        <taxon>Pisolithaceae</taxon>
        <taxon>Pisolithus</taxon>
    </lineage>
</organism>
<reference evidence="3" key="2">
    <citation type="submission" date="2015-01" db="EMBL/GenBank/DDBJ databases">
        <title>Evolutionary Origins and Diversification of the Mycorrhizal Mutualists.</title>
        <authorList>
            <consortium name="DOE Joint Genome Institute"/>
            <consortium name="Mycorrhizal Genomics Consortium"/>
            <person name="Kohler A."/>
            <person name="Kuo A."/>
            <person name="Nagy L.G."/>
            <person name="Floudas D."/>
            <person name="Copeland A."/>
            <person name="Barry K.W."/>
            <person name="Cichocki N."/>
            <person name="Veneault-Fourrey C."/>
            <person name="LaButti K."/>
            <person name="Lindquist E.A."/>
            <person name="Lipzen A."/>
            <person name="Lundell T."/>
            <person name="Morin E."/>
            <person name="Murat C."/>
            <person name="Riley R."/>
            <person name="Ohm R."/>
            <person name="Sun H."/>
            <person name="Tunlid A."/>
            <person name="Henrissat B."/>
            <person name="Grigoriev I.V."/>
            <person name="Hibbett D.S."/>
            <person name="Martin F."/>
        </authorList>
    </citation>
    <scope>NUCLEOTIDE SEQUENCE [LARGE SCALE GENOMIC DNA]</scope>
    <source>
        <strain evidence="3">Marx 270</strain>
    </source>
</reference>
<dbReference type="EMBL" id="KN831950">
    <property type="protein sequence ID" value="KIO11376.1"/>
    <property type="molecule type" value="Genomic_DNA"/>
</dbReference>
<reference evidence="2 3" key="1">
    <citation type="submission" date="2014-04" db="EMBL/GenBank/DDBJ databases">
        <authorList>
            <consortium name="DOE Joint Genome Institute"/>
            <person name="Kuo A."/>
            <person name="Kohler A."/>
            <person name="Costa M.D."/>
            <person name="Nagy L.G."/>
            <person name="Floudas D."/>
            <person name="Copeland A."/>
            <person name="Barry K.W."/>
            <person name="Cichocki N."/>
            <person name="Veneault-Fourrey C."/>
            <person name="LaButti K."/>
            <person name="Lindquist E.A."/>
            <person name="Lipzen A."/>
            <person name="Lundell T."/>
            <person name="Morin E."/>
            <person name="Murat C."/>
            <person name="Sun H."/>
            <person name="Tunlid A."/>
            <person name="Henrissat B."/>
            <person name="Grigoriev I.V."/>
            <person name="Hibbett D.S."/>
            <person name="Martin F."/>
            <person name="Nordberg H.P."/>
            <person name="Cantor M.N."/>
            <person name="Hua S.X."/>
        </authorList>
    </citation>
    <scope>NUCLEOTIDE SEQUENCE [LARGE SCALE GENOMIC DNA]</scope>
    <source>
        <strain evidence="2 3">Marx 270</strain>
    </source>
</reference>
<gene>
    <name evidence="2" type="ORF">M404DRAFT_842832</name>
</gene>
<evidence type="ECO:0000313" key="2">
    <source>
        <dbReference type="EMBL" id="KIO11376.1"/>
    </source>
</evidence>
<dbReference type="Pfam" id="PF00646">
    <property type="entry name" value="F-box"/>
    <property type="match status" value="1"/>
</dbReference>
<feature type="domain" description="F-box" evidence="1">
    <location>
        <begin position="12"/>
        <end position="40"/>
    </location>
</feature>
<dbReference type="HOGENOM" id="CLU_068912_2_0_1"/>
<evidence type="ECO:0000313" key="3">
    <source>
        <dbReference type="Proteomes" id="UP000054217"/>
    </source>
</evidence>
<proteinExistence type="predicted"/>
<accession>A0A0C3PQU1</accession>
<name>A0A0C3PQU1_PISTI</name>
<dbReference type="OrthoDB" id="3041043at2759"/>
<keyword evidence="3" id="KW-1185">Reference proteome</keyword>
<protein>
    <recommendedName>
        <fullName evidence="1">F-box domain-containing protein</fullName>
    </recommendedName>
</protein>
<sequence length="301" mass="35106">MMMSLCIEQQPSRLPLETWHQILSFLNIATIHNLMLSCKTHYEKGRRYLQYHRLLLAQNFFENPQDLYDLLRLGQAIISGSTALHFLLAQKEVTWSPHDLDVYTIPKNIEFLLTEVKLRGYQIISVKTGNDVRYYNSHIASIFTLVRNRRKIDIMVSASPTPISPIFQYHSTVLMNFITHDTVFCAYPHLTFQRQSLVNPFVIFAQALKRSMMEALVKYHDRGIKYLKCSEDHKHLPCHKNDFRSIHDPDCMWMQLFPSPPSISSREHRKTEIAVTNLEWSLGGYVCHKTPPFVPSSIRIS</sequence>
<dbReference type="Proteomes" id="UP000054217">
    <property type="component" value="Unassembled WGS sequence"/>
</dbReference>
<dbReference type="InParanoid" id="A0A0C3PQU1"/>
<evidence type="ECO:0000259" key="1">
    <source>
        <dbReference type="Pfam" id="PF00646"/>
    </source>
</evidence>
<dbReference type="CDD" id="cd09917">
    <property type="entry name" value="F-box_SF"/>
    <property type="match status" value="1"/>
</dbReference>